<name>A0A0E9SD05_ANGAN</name>
<dbReference type="AlphaFoldDB" id="A0A0E9SD05"/>
<organism evidence="1">
    <name type="scientific">Anguilla anguilla</name>
    <name type="common">European freshwater eel</name>
    <name type="synonym">Muraena anguilla</name>
    <dbReference type="NCBI Taxonomy" id="7936"/>
    <lineage>
        <taxon>Eukaryota</taxon>
        <taxon>Metazoa</taxon>
        <taxon>Chordata</taxon>
        <taxon>Craniata</taxon>
        <taxon>Vertebrata</taxon>
        <taxon>Euteleostomi</taxon>
        <taxon>Actinopterygii</taxon>
        <taxon>Neopterygii</taxon>
        <taxon>Teleostei</taxon>
        <taxon>Anguilliformes</taxon>
        <taxon>Anguillidae</taxon>
        <taxon>Anguilla</taxon>
    </lineage>
</organism>
<evidence type="ECO:0000313" key="1">
    <source>
        <dbReference type="EMBL" id="JAH38575.1"/>
    </source>
</evidence>
<accession>A0A0E9SD05</accession>
<protein>
    <submittedName>
        <fullName evidence="1">Uncharacterized protein</fullName>
    </submittedName>
</protein>
<reference evidence="1" key="2">
    <citation type="journal article" date="2015" name="Fish Shellfish Immunol.">
        <title>Early steps in the European eel (Anguilla anguilla)-Vibrio vulnificus interaction in the gills: Role of the RtxA13 toxin.</title>
        <authorList>
            <person name="Callol A."/>
            <person name="Pajuelo D."/>
            <person name="Ebbesson L."/>
            <person name="Teles M."/>
            <person name="MacKenzie S."/>
            <person name="Amaro C."/>
        </authorList>
    </citation>
    <scope>NUCLEOTIDE SEQUENCE</scope>
</reference>
<proteinExistence type="predicted"/>
<reference evidence="1" key="1">
    <citation type="submission" date="2014-11" db="EMBL/GenBank/DDBJ databases">
        <authorList>
            <person name="Amaro Gonzalez C."/>
        </authorList>
    </citation>
    <scope>NUCLEOTIDE SEQUENCE</scope>
</reference>
<dbReference type="EMBL" id="GBXM01070002">
    <property type="protein sequence ID" value="JAH38575.1"/>
    <property type="molecule type" value="Transcribed_RNA"/>
</dbReference>
<sequence>MHIFSHSKNSVPNLTGHFYCNKHNVLYAYSAIYSHISQCTMIHIHCSNLM</sequence>